<dbReference type="EMBL" id="JBHSXX010000001">
    <property type="protein sequence ID" value="MFC6867998.1"/>
    <property type="molecule type" value="Genomic_DNA"/>
</dbReference>
<evidence type="ECO:0000313" key="1">
    <source>
        <dbReference type="EMBL" id="MFC6867998.1"/>
    </source>
</evidence>
<protein>
    <submittedName>
        <fullName evidence="1">Uncharacterized protein</fullName>
    </submittedName>
</protein>
<proteinExistence type="predicted"/>
<dbReference type="Proteomes" id="UP001596337">
    <property type="component" value="Unassembled WGS sequence"/>
</dbReference>
<keyword evidence="2" id="KW-1185">Reference proteome</keyword>
<evidence type="ECO:0000313" key="2">
    <source>
        <dbReference type="Proteomes" id="UP001596337"/>
    </source>
</evidence>
<name>A0ABW2BZC8_9PSEU</name>
<comment type="caution">
    <text evidence="1">The sequence shown here is derived from an EMBL/GenBank/DDBJ whole genome shotgun (WGS) entry which is preliminary data.</text>
</comment>
<accession>A0ABW2BZC8</accession>
<gene>
    <name evidence="1" type="ORF">ACFQGD_12665</name>
</gene>
<organism evidence="1 2">
    <name type="scientific">Haloechinothrix salitolerans</name>
    <dbReference type="NCBI Taxonomy" id="926830"/>
    <lineage>
        <taxon>Bacteria</taxon>
        <taxon>Bacillati</taxon>
        <taxon>Actinomycetota</taxon>
        <taxon>Actinomycetes</taxon>
        <taxon>Pseudonocardiales</taxon>
        <taxon>Pseudonocardiaceae</taxon>
        <taxon>Haloechinothrix</taxon>
    </lineage>
</organism>
<reference evidence="2" key="1">
    <citation type="journal article" date="2019" name="Int. J. Syst. Evol. Microbiol.">
        <title>The Global Catalogue of Microorganisms (GCM) 10K type strain sequencing project: providing services to taxonomists for standard genome sequencing and annotation.</title>
        <authorList>
            <consortium name="The Broad Institute Genomics Platform"/>
            <consortium name="The Broad Institute Genome Sequencing Center for Infectious Disease"/>
            <person name="Wu L."/>
            <person name="Ma J."/>
        </authorList>
    </citation>
    <scope>NUCLEOTIDE SEQUENCE [LARGE SCALE GENOMIC DNA]</scope>
    <source>
        <strain evidence="2">KCTC 32255</strain>
    </source>
</reference>
<sequence length="87" mass="9726">MTANNHADHDDSVIMLDTHVAVPLCCDLDMLEDWLLHCSADTLDELGNFAYRATNNPQFGVTELITALGRYGVVLRRLLAAQRAQQR</sequence>
<dbReference type="RefSeq" id="WP_345398932.1">
    <property type="nucleotide sequence ID" value="NZ_BAABLA010000071.1"/>
</dbReference>